<keyword evidence="8" id="KW-1133">Transmembrane helix</keyword>
<evidence type="ECO:0000256" key="11">
    <source>
        <dbReference type="ARBA" id="ARBA00023136"/>
    </source>
</evidence>
<gene>
    <name evidence="13" type="ORF">INT45_007012</name>
</gene>
<dbReference type="EMBL" id="JAEPRB010000064">
    <property type="protein sequence ID" value="KAG2223286.1"/>
    <property type="molecule type" value="Genomic_DNA"/>
</dbReference>
<name>A0A8H7S5Y0_9FUNG</name>
<evidence type="ECO:0000256" key="10">
    <source>
        <dbReference type="ARBA" id="ARBA00023004"/>
    </source>
</evidence>
<comment type="cofactor">
    <cofactor evidence="12">
        <name>Fe cation</name>
        <dbReference type="ChEBI" id="CHEBI:24875"/>
    </cofactor>
    <text evidence="12">Binds 2 iron ions per subunit.</text>
</comment>
<dbReference type="PANTHER" id="PTHR31803">
    <property type="entry name" value="ALTERNATIVE OXIDASE"/>
    <property type="match status" value="1"/>
</dbReference>
<dbReference type="GO" id="GO:0005739">
    <property type="term" value="C:mitochondrion"/>
    <property type="evidence" value="ECO:0007669"/>
    <property type="project" value="TreeGrafter"/>
</dbReference>
<dbReference type="InterPro" id="IPR002680">
    <property type="entry name" value="AOX"/>
</dbReference>
<evidence type="ECO:0000256" key="7">
    <source>
        <dbReference type="ARBA" id="ARBA00022982"/>
    </source>
</evidence>
<dbReference type="OrthoDB" id="16906at2759"/>
<comment type="similarity">
    <text evidence="2 12">Belongs to the alternative oxidase family.</text>
</comment>
<evidence type="ECO:0000256" key="6">
    <source>
        <dbReference type="ARBA" id="ARBA00022723"/>
    </source>
</evidence>
<dbReference type="GO" id="GO:0010230">
    <property type="term" value="P:alternative respiration"/>
    <property type="evidence" value="ECO:0007669"/>
    <property type="project" value="TreeGrafter"/>
</dbReference>
<evidence type="ECO:0000256" key="2">
    <source>
        <dbReference type="ARBA" id="ARBA00008388"/>
    </source>
</evidence>
<keyword evidence="11 12" id="KW-0472">Membrane</keyword>
<dbReference type="AlphaFoldDB" id="A0A8H7S5Y0"/>
<dbReference type="PANTHER" id="PTHR31803:SF3">
    <property type="entry name" value="ALTERNATIVE OXIDASE"/>
    <property type="match status" value="1"/>
</dbReference>
<evidence type="ECO:0000256" key="8">
    <source>
        <dbReference type="ARBA" id="ARBA00022989"/>
    </source>
</evidence>
<proteinExistence type="inferred from homology"/>
<accession>A0A8H7S5Y0</accession>
<keyword evidence="14" id="KW-1185">Reference proteome</keyword>
<keyword evidence="7 12" id="KW-0249">Electron transport</keyword>
<reference evidence="13 14" key="1">
    <citation type="submission" date="2020-12" db="EMBL/GenBank/DDBJ databases">
        <title>Metabolic potential, ecology and presence of endohyphal bacteria is reflected in genomic diversity of Mucoromycotina.</title>
        <authorList>
            <person name="Muszewska A."/>
            <person name="Okrasinska A."/>
            <person name="Steczkiewicz K."/>
            <person name="Drgas O."/>
            <person name="Orlowska M."/>
            <person name="Perlinska-Lenart U."/>
            <person name="Aleksandrzak-Piekarczyk T."/>
            <person name="Szatraj K."/>
            <person name="Zielenkiewicz U."/>
            <person name="Pilsyk S."/>
            <person name="Malc E."/>
            <person name="Mieczkowski P."/>
            <person name="Kruszewska J.S."/>
            <person name="Biernat P."/>
            <person name="Pawlowska J."/>
        </authorList>
    </citation>
    <scope>NUCLEOTIDE SEQUENCE [LARGE SCALE GENOMIC DNA]</scope>
    <source>
        <strain evidence="13 14">CBS 142.35</strain>
    </source>
</reference>
<dbReference type="GO" id="GO:0016020">
    <property type="term" value="C:membrane"/>
    <property type="evidence" value="ECO:0007669"/>
    <property type="project" value="UniProtKB-SubCell"/>
</dbReference>
<keyword evidence="9 12" id="KW-0560">Oxidoreductase</keyword>
<dbReference type="InterPro" id="IPR038659">
    <property type="entry name" value="AOX_sf"/>
</dbReference>
<organism evidence="13 14">
    <name type="scientific">Circinella minor</name>
    <dbReference type="NCBI Taxonomy" id="1195481"/>
    <lineage>
        <taxon>Eukaryota</taxon>
        <taxon>Fungi</taxon>
        <taxon>Fungi incertae sedis</taxon>
        <taxon>Mucoromycota</taxon>
        <taxon>Mucoromycotina</taxon>
        <taxon>Mucoromycetes</taxon>
        <taxon>Mucorales</taxon>
        <taxon>Lichtheimiaceae</taxon>
        <taxon>Circinella</taxon>
    </lineage>
</organism>
<dbReference type="GO" id="GO:0098803">
    <property type="term" value="C:respiratory chain complex"/>
    <property type="evidence" value="ECO:0007669"/>
    <property type="project" value="UniProtKB-UniRule"/>
</dbReference>
<evidence type="ECO:0000313" key="13">
    <source>
        <dbReference type="EMBL" id="KAG2223286.1"/>
    </source>
</evidence>
<dbReference type="Gene3D" id="1.20.1260.140">
    <property type="entry name" value="Alternative oxidase"/>
    <property type="match status" value="1"/>
</dbReference>
<dbReference type="Proteomes" id="UP000646827">
    <property type="component" value="Unassembled WGS sequence"/>
</dbReference>
<evidence type="ECO:0000256" key="5">
    <source>
        <dbReference type="ARBA" id="ARBA00022692"/>
    </source>
</evidence>
<sequence length="295" mass="33590">MLKVVAQQSLKHKVFTPQIGSLALRSIHNVAETIPKDLLREVQASRPKPMREDFIGNKKLSTDQLEKIDVNLGRHYAPETLGDRIAYRAVRTLRILPDTYFGQDHYMRVVMLETIAAVPGMVGGMLRHMKSLRNLSEDNGWIMHLLHEAENERMHLMTWMKCLQPSIWNRLLILGAQGVFFNSYFWLYVFSPKVAHRAVGYLEEEAVISYTHFLEDIDKGIIANGPAPSIAIDYYNLQPTASIRDVVLAVRADEALHRDANHHLSDRIAANREDILADAKAEEHKMHSRSASPAH</sequence>
<keyword evidence="6 12" id="KW-0479">Metal-binding</keyword>
<comment type="subcellular location">
    <subcellularLocation>
        <location evidence="1">Membrane</location>
    </subcellularLocation>
</comment>
<comment type="caution">
    <text evidence="13">The sequence shown here is derived from an EMBL/GenBank/DDBJ whole genome shotgun (WGS) entry which is preliminary data.</text>
</comment>
<dbReference type="Pfam" id="PF01786">
    <property type="entry name" value="AOX"/>
    <property type="match status" value="1"/>
</dbReference>
<dbReference type="GO" id="GO:0009916">
    <property type="term" value="F:alternative oxidase activity"/>
    <property type="evidence" value="ECO:0007669"/>
    <property type="project" value="UniProtKB-UniRule"/>
</dbReference>
<dbReference type="EC" id="1.-.-.-" evidence="12"/>
<dbReference type="GO" id="GO:0046872">
    <property type="term" value="F:metal ion binding"/>
    <property type="evidence" value="ECO:0007669"/>
    <property type="project" value="UniProtKB-UniRule"/>
</dbReference>
<evidence type="ECO:0000256" key="9">
    <source>
        <dbReference type="ARBA" id="ARBA00023002"/>
    </source>
</evidence>
<keyword evidence="4 12" id="KW-0679">Respiratory chain</keyword>
<evidence type="ECO:0000313" key="14">
    <source>
        <dbReference type="Proteomes" id="UP000646827"/>
    </source>
</evidence>
<keyword evidence="3" id="KW-0813">Transport</keyword>
<evidence type="ECO:0000256" key="3">
    <source>
        <dbReference type="ARBA" id="ARBA00022448"/>
    </source>
</evidence>
<protein>
    <recommendedName>
        <fullName evidence="12">Alternative oxidase</fullName>
        <ecNumber evidence="12">1.-.-.-</ecNumber>
    </recommendedName>
</protein>
<keyword evidence="10 12" id="KW-0408">Iron</keyword>
<keyword evidence="5 12" id="KW-0812">Transmembrane</keyword>
<evidence type="ECO:0000256" key="4">
    <source>
        <dbReference type="ARBA" id="ARBA00022660"/>
    </source>
</evidence>
<evidence type="ECO:0000256" key="1">
    <source>
        <dbReference type="ARBA" id="ARBA00004370"/>
    </source>
</evidence>
<evidence type="ECO:0000256" key="12">
    <source>
        <dbReference type="RuleBase" id="RU003779"/>
    </source>
</evidence>